<sequence length="284" mass="32623">MSNIFTIGRHGSFQLRYGWITKGIQAIDERGSDKKLADVFTSDDATVNLGVGKNMVAAIRYWLMATQVIDNEKITEFGNFLKEKDAYLEDDASLWLLHLTLAQNKKLATSIYWLFNHFHQNEFSAEEAGNAFLSYARENNWKGSEKTLRMDVQVILRMYAPHKSAKTQVEDMLESPLSLLGLIQHFDGKYHFSFSPKNIPIEVIAHNINDKFKGDKTVSIQDLMYGDNAFAPALKIREDELIAILEKIAQKYNDYQLREDAGIFQLYKSTDTSPYEYLNKYYAA</sequence>
<dbReference type="AlphaFoldDB" id="A0A1W1E3H0"/>
<organism evidence="2">
    <name type="scientific">hydrothermal vent metagenome</name>
    <dbReference type="NCBI Taxonomy" id="652676"/>
    <lineage>
        <taxon>unclassified sequences</taxon>
        <taxon>metagenomes</taxon>
        <taxon>ecological metagenomes</taxon>
    </lineage>
</organism>
<gene>
    <name evidence="2" type="ORF">MNB_SUP05-SYMBIONT-5-1398</name>
</gene>
<proteinExistence type="predicted"/>
<feature type="domain" description="DUF4007" evidence="1">
    <location>
        <begin position="9"/>
        <end position="282"/>
    </location>
</feature>
<reference evidence="2" key="1">
    <citation type="submission" date="2016-10" db="EMBL/GenBank/DDBJ databases">
        <authorList>
            <person name="de Groot N.N."/>
        </authorList>
    </citation>
    <scope>NUCLEOTIDE SEQUENCE</scope>
</reference>
<dbReference type="InterPro" id="IPR025248">
    <property type="entry name" value="DUF4007"/>
</dbReference>
<name>A0A1W1E3H0_9ZZZZ</name>
<dbReference type="Pfam" id="PF13182">
    <property type="entry name" value="DUF4007"/>
    <property type="match status" value="1"/>
</dbReference>
<dbReference type="EMBL" id="FPHZ01000148">
    <property type="protein sequence ID" value="SFV88418.1"/>
    <property type="molecule type" value="Genomic_DNA"/>
</dbReference>
<protein>
    <recommendedName>
        <fullName evidence="1">DUF4007 domain-containing protein</fullName>
    </recommendedName>
</protein>
<evidence type="ECO:0000259" key="1">
    <source>
        <dbReference type="Pfam" id="PF13182"/>
    </source>
</evidence>
<evidence type="ECO:0000313" key="2">
    <source>
        <dbReference type="EMBL" id="SFV88418.1"/>
    </source>
</evidence>
<accession>A0A1W1E3H0</accession>